<evidence type="ECO:0000256" key="7">
    <source>
        <dbReference type="ARBA" id="ARBA00022833"/>
    </source>
</evidence>
<keyword evidence="3 9" id="KW-0031">Aminopeptidase</keyword>
<comment type="cofactor">
    <cofactor evidence="1 10">
        <name>Zn(2+)</name>
        <dbReference type="ChEBI" id="CHEBI:29105"/>
    </cofactor>
</comment>
<dbReference type="KEGG" id="twi:Thewi_1641"/>
<evidence type="ECO:0000256" key="10">
    <source>
        <dbReference type="RuleBase" id="RU004387"/>
    </source>
</evidence>
<dbReference type="SUPFAM" id="SSF53187">
    <property type="entry name" value="Zn-dependent exopeptidases"/>
    <property type="match status" value="1"/>
</dbReference>
<dbReference type="eggNOG" id="COG1362">
    <property type="taxonomic scope" value="Bacteria"/>
</dbReference>
<dbReference type="FunFam" id="2.30.250.10:FF:000006">
    <property type="entry name" value="Probable M18 family aminopeptidase 1"/>
    <property type="match status" value="1"/>
</dbReference>
<protein>
    <recommendedName>
        <fullName evidence="10">M18 family aminopeptidase</fullName>
        <ecNumber evidence="10">3.4.11.-</ecNumber>
    </recommendedName>
</protein>
<evidence type="ECO:0000313" key="12">
    <source>
        <dbReference type="Proteomes" id="UP000008276"/>
    </source>
</evidence>
<evidence type="ECO:0000256" key="2">
    <source>
        <dbReference type="ARBA" id="ARBA00008290"/>
    </source>
</evidence>
<evidence type="ECO:0000313" key="11">
    <source>
        <dbReference type="EMBL" id="AEM79041.1"/>
    </source>
</evidence>
<dbReference type="Proteomes" id="UP000008276">
    <property type="component" value="Chromosome"/>
</dbReference>
<dbReference type="PANTHER" id="PTHR28570:SF2">
    <property type="entry name" value="M18 FAMILY AMINOPEPTIDASE 1-RELATED"/>
    <property type="match status" value="1"/>
</dbReference>
<dbReference type="GO" id="GO:0005737">
    <property type="term" value="C:cytoplasm"/>
    <property type="evidence" value="ECO:0007669"/>
    <property type="project" value="UniProtKB-ARBA"/>
</dbReference>
<accession>G2MTM7</accession>
<dbReference type="GO" id="GO:0006508">
    <property type="term" value="P:proteolysis"/>
    <property type="evidence" value="ECO:0007669"/>
    <property type="project" value="UniProtKB-KW"/>
</dbReference>
<keyword evidence="8 9" id="KW-0482">Metalloprotease</keyword>
<dbReference type="Pfam" id="PF02127">
    <property type="entry name" value="Peptidase_M18"/>
    <property type="match status" value="1"/>
</dbReference>
<dbReference type="PRINTS" id="PR00932">
    <property type="entry name" value="AMINO1PTASE"/>
</dbReference>
<keyword evidence="7 9" id="KW-0862">Zinc</keyword>
<name>G2MTM7_9THEO</name>
<comment type="similarity">
    <text evidence="2 9">Belongs to the peptidase M18 family.</text>
</comment>
<keyword evidence="6 9" id="KW-0378">Hydrolase</keyword>
<dbReference type="MEROPS" id="M18.004"/>
<evidence type="ECO:0000256" key="3">
    <source>
        <dbReference type="ARBA" id="ARBA00022438"/>
    </source>
</evidence>
<sequence>MEEKDLKEIEKRLGYKNVDAWTKISDEEKEKVYQFGEDYKDFMTKCKTERETAEKIIEIAEKNGFINIEKVTNLKPGSKVYYNNKGKSVVLAVIGKESMQKGIKAVASHIDSPRIDLKPNPMYEDGGLALFKTHYYGGVKKYQWVTIPLALHGVIVKANGEKINIVVGEDENDPVLYITDLLPHLGKDQMEKKAAEVVTGEALNAVIGSIPLSEEVSVKPNILKYLNEKYGIVEEDFLSAELELVPAYKPRDIGFDRSMIGAYGQDDRVCAYTSLRAILELEVPEKTAVAIFADKEEIGSMGNTGLQSRFFENAIAEILEKYEGSTDIKLRRVLANSELLSADVNAAFDPTYPEVSEKQNTAYLGKGVCVTKYTGSRGKGGSNDANAEFVGKVRKLFNEKGVIWQTGELGKVDMGGGGTVAQYAANYGMEVLDCGIALLSMHAPYELSSKVDVYMAYKAYKVFMEKD</sequence>
<evidence type="ECO:0000256" key="1">
    <source>
        <dbReference type="ARBA" id="ARBA00001947"/>
    </source>
</evidence>
<keyword evidence="4 9" id="KW-0645">Protease</keyword>
<dbReference type="STRING" id="697303.Thewi_1641"/>
<dbReference type="EMBL" id="CP002991">
    <property type="protein sequence ID" value="AEM79041.1"/>
    <property type="molecule type" value="Genomic_DNA"/>
</dbReference>
<dbReference type="InterPro" id="IPR023358">
    <property type="entry name" value="Peptidase_M18_dom2"/>
</dbReference>
<dbReference type="EC" id="3.4.11.-" evidence="10"/>
<evidence type="ECO:0000256" key="5">
    <source>
        <dbReference type="ARBA" id="ARBA00022723"/>
    </source>
</evidence>
<keyword evidence="5 9" id="KW-0479">Metal-binding</keyword>
<reference evidence="11 12" key="1">
    <citation type="submission" date="2011-08" db="EMBL/GenBank/DDBJ databases">
        <title>Complete sequence of Thermoanaerobacter wiegelii Rt8.B1.</title>
        <authorList>
            <consortium name="US DOE Joint Genome Institute"/>
            <person name="Lucas S."/>
            <person name="Han J."/>
            <person name="Lapidus A."/>
            <person name="Cheng J.-F."/>
            <person name="Goodwin L."/>
            <person name="Pitluck S."/>
            <person name="Peters L."/>
            <person name="Mikhailova N."/>
            <person name="Zeytun A."/>
            <person name="Daligault H."/>
            <person name="Detter J.C."/>
            <person name="Han C."/>
            <person name="Tapia R."/>
            <person name="Land M."/>
            <person name="Hauser L."/>
            <person name="Kyrpides N."/>
            <person name="Ivanova N."/>
            <person name="Pagani I."/>
            <person name="Hemme C."/>
            <person name="Woyke T."/>
        </authorList>
    </citation>
    <scope>NUCLEOTIDE SEQUENCE [LARGE SCALE GENOMIC DNA]</scope>
    <source>
        <strain evidence="11 12">Rt8.B1</strain>
    </source>
</reference>
<dbReference type="Gene3D" id="3.40.630.10">
    <property type="entry name" value="Zn peptidases"/>
    <property type="match status" value="1"/>
</dbReference>
<dbReference type="GO" id="GO:0004177">
    <property type="term" value="F:aminopeptidase activity"/>
    <property type="evidence" value="ECO:0007669"/>
    <property type="project" value="UniProtKB-KW"/>
</dbReference>
<dbReference type="RefSeq" id="WP_014063072.1">
    <property type="nucleotide sequence ID" value="NC_015958.1"/>
</dbReference>
<dbReference type="Gene3D" id="2.30.250.10">
    <property type="entry name" value="Aminopeptidase i, Domain 2"/>
    <property type="match status" value="1"/>
</dbReference>
<dbReference type="PANTHER" id="PTHR28570">
    <property type="entry name" value="ASPARTYL AMINOPEPTIDASE"/>
    <property type="match status" value="1"/>
</dbReference>
<proteinExistence type="inferred from homology"/>
<dbReference type="SUPFAM" id="SSF101821">
    <property type="entry name" value="Aminopeptidase/glucanase lid domain"/>
    <property type="match status" value="1"/>
</dbReference>
<dbReference type="NCBIfam" id="NF002600">
    <property type="entry name" value="PRK02256.1"/>
    <property type="match status" value="1"/>
</dbReference>
<dbReference type="GO" id="GO:0008237">
    <property type="term" value="F:metallopeptidase activity"/>
    <property type="evidence" value="ECO:0007669"/>
    <property type="project" value="UniProtKB-KW"/>
</dbReference>
<organism evidence="11 12">
    <name type="scientific">Thermoanaerobacter wiegelii Rt8.B1</name>
    <dbReference type="NCBI Taxonomy" id="697303"/>
    <lineage>
        <taxon>Bacteria</taxon>
        <taxon>Bacillati</taxon>
        <taxon>Bacillota</taxon>
        <taxon>Clostridia</taxon>
        <taxon>Thermoanaerobacterales</taxon>
        <taxon>Thermoanaerobacteraceae</taxon>
        <taxon>Thermoanaerobacter</taxon>
    </lineage>
</organism>
<evidence type="ECO:0000256" key="6">
    <source>
        <dbReference type="ARBA" id="ARBA00022801"/>
    </source>
</evidence>
<dbReference type="AlphaFoldDB" id="G2MTM7"/>
<evidence type="ECO:0000256" key="4">
    <source>
        <dbReference type="ARBA" id="ARBA00022670"/>
    </source>
</evidence>
<keyword evidence="12" id="KW-1185">Reference proteome</keyword>
<evidence type="ECO:0000256" key="8">
    <source>
        <dbReference type="ARBA" id="ARBA00023049"/>
    </source>
</evidence>
<dbReference type="InterPro" id="IPR001948">
    <property type="entry name" value="Peptidase_M18"/>
</dbReference>
<dbReference type="GO" id="GO:0008270">
    <property type="term" value="F:zinc ion binding"/>
    <property type="evidence" value="ECO:0007669"/>
    <property type="project" value="InterPro"/>
</dbReference>
<dbReference type="HOGENOM" id="CLU_590123_0_0_9"/>
<evidence type="ECO:0000256" key="9">
    <source>
        <dbReference type="RuleBase" id="RU004386"/>
    </source>
</evidence>
<gene>
    <name evidence="11" type="ORF">Thewi_1641</name>
</gene>